<evidence type="ECO:0000256" key="1">
    <source>
        <dbReference type="ARBA" id="ARBA00004141"/>
    </source>
</evidence>
<dbReference type="EMBL" id="CAJPEV010000738">
    <property type="protein sequence ID" value="CAG0888078.1"/>
    <property type="molecule type" value="Genomic_DNA"/>
</dbReference>
<keyword evidence="4" id="KW-0297">G-protein coupled receptor</keyword>
<feature type="transmembrane region" description="Helical" evidence="9">
    <location>
        <begin position="96"/>
        <end position="122"/>
    </location>
</feature>
<evidence type="ECO:0000256" key="9">
    <source>
        <dbReference type="SAM" id="Phobius"/>
    </source>
</evidence>
<evidence type="ECO:0000313" key="11">
    <source>
        <dbReference type="EMBL" id="CAD7244915.1"/>
    </source>
</evidence>
<feature type="transmembrane region" description="Helical" evidence="9">
    <location>
        <begin position="187"/>
        <end position="207"/>
    </location>
</feature>
<keyword evidence="12" id="KW-1185">Reference proteome</keyword>
<dbReference type="EMBL" id="LR900255">
    <property type="protein sequence ID" value="CAD7244915.1"/>
    <property type="molecule type" value="Genomic_DNA"/>
</dbReference>
<feature type="transmembrane region" description="Helical" evidence="9">
    <location>
        <begin position="143"/>
        <end position="167"/>
    </location>
</feature>
<dbReference type="CDD" id="cd00637">
    <property type="entry name" value="7tm_classA_rhodopsin-like"/>
    <property type="match status" value="1"/>
</dbReference>
<evidence type="ECO:0000256" key="8">
    <source>
        <dbReference type="ARBA" id="ARBA00023305"/>
    </source>
</evidence>
<evidence type="ECO:0000256" key="2">
    <source>
        <dbReference type="ARBA" id="ARBA00022692"/>
    </source>
</evidence>
<keyword evidence="7" id="KW-0807">Transducer</keyword>
<dbReference type="OrthoDB" id="6353404at2759"/>
<keyword evidence="8" id="KW-0716">Sensory transduction</keyword>
<name>A0A7R8X7T5_9CRUS</name>
<dbReference type="SUPFAM" id="SSF81321">
    <property type="entry name" value="Family A G protein-coupled receptor-like"/>
    <property type="match status" value="1"/>
</dbReference>
<dbReference type="GO" id="GO:0004930">
    <property type="term" value="F:G protein-coupled receptor activity"/>
    <property type="evidence" value="ECO:0007669"/>
    <property type="project" value="UniProtKB-KW"/>
</dbReference>
<dbReference type="Proteomes" id="UP000677054">
    <property type="component" value="Unassembled WGS sequence"/>
</dbReference>
<keyword evidence="2 9" id="KW-0812">Transmembrane</keyword>
<accession>A0A7R8X7T5</accession>
<feature type="transmembrane region" description="Helical" evidence="9">
    <location>
        <begin position="20"/>
        <end position="43"/>
    </location>
</feature>
<keyword evidence="6" id="KW-0675">Receptor</keyword>
<gene>
    <name evidence="11" type="ORF">DSTB1V02_LOCUS4798</name>
</gene>
<feature type="domain" description="G-protein coupled receptors family 1 profile" evidence="10">
    <location>
        <begin position="32"/>
        <end position="321"/>
    </location>
</feature>
<dbReference type="InterPro" id="IPR050125">
    <property type="entry name" value="GPCR_opsins"/>
</dbReference>
<evidence type="ECO:0000256" key="3">
    <source>
        <dbReference type="ARBA" id="ARBA00022989"/>
    </source>
</evidence>
<feature type="transmembrane region" description="Helical" evidence="9">
    <location>
        <begin position="55"/>
        <end position="76"/>
    </location>
</feature>
<feature type="transmembrane region" description="Helical" evidence="9">
    <location>
        <begin position="302"/>
        <end position="324"/>
    </location>
</feature>
<organism evidence="11">
    <name type="scientific">Darwinula stevensoni</name>
    <dbReference type="NCBI Taxonomy" id="69355"/>
    <lineage>
        <taxon>Eukaryota</taxon>
        <taxon>Metazoa</taxon>
        <taxon>Ecdysozoa</taxon>
        <taxon>Arthropoda</taxon>
        <taxon>Crustacea</taxon>
        <taxon>Oligostraca</taxon>
        <taxon>Ostracoda</taxon>
        <taxon>Podocopa</taxon>
        <taxon>Podocopida</taxon>
        <taxon>Darwinulocopina</taxon>
        <taxon>Darwinuloidea</taxon>
        <taxon>Darwinulidae</taxon>
        <taxon>Darwinula</taxon>
    </lineage>
</organism>
<keyword evidence="5 9" id="KW-0472">Membrane</keyword>
<evidence type="ECO:0000256" key="6">
    <source>
        <dbReference type="ARBA" id="ARBA00023170"/>
    </source>
</evidence>
<dbReference type="Gene3D" id="1.20.1070.10">
    <property type="entry name" value="Rhodopsin 7-helix transmembrane proteins"/>
    <property type="match status" value="1"/>
</dbReference>
<sequence length="366" mass="41482">MSLWEPRLVEPSLDQKVYLVLSVSLATVCLLTNGFLLFIFLRGSARLLQSHVRHLLLFNQIVSGLFTTFIVVYPIQIITSPLTLSSDRISAGFLKNYSICYLSSSGILLLAIFSTIFNLILIVGEQYLFILHHKRSWSLNANLTLWMTLLGCSWVATLVIVLLPVVGWNNWASTRLCIIPDAWDSRFTLGIAAIYFFSVAGLFLAFVRMFQHVRRRQRAILGLHHVDTEELPICEATTISRPMRDFEPRDVGPDTSLVKIRFLHAVICVCTHAPMMAYLLSRKGCELEASCHRLSQHDTDTVLLWTTLPVIFNAVFTPVLYTFMEEPVTTEAVKFLRSRFCKACCVKYNAIAPQNGDETELEVNQT</sequence>
<dbReference type="PANTHER" id="PTHR24240">
    <property type="entry name" value="OPSIN"/>
    <property type="match status" value="1"/>
</dbReference>
<evidence type="ECO:0000259" key="10">
    <source>
        <dbReference type="PROSITE" id="PS50262"/>
    </source>
</evidence>
<dbReference type="GO" id="GO:0016020">
    <property type="term" value="C:membrane"/>
    <property type="evidence" value="ECO:0007669"/>
    <property type="project" value="UniProtKB-SubCell"/>
</dbReference>
<dbReference type="PROSITE" id="PS50262">
    <property type="entry name" value="G_PROTEIN_RECEP_F1_2"/>
    <property type="match status" value="1"/>
</dbReference>
<evidence type="ECO:0000256" key="4">
    <source>
        <dbReference type="ARBA" id="ARBA00023040"/>
    </source>
</evidence>
<protein>
    <recommendedName>
        <fullName evidence="10">G-protein coupled receptors family 1 profile domain-containing protein</fullName>
    </recommendedName>
</protein>
<evidence type="ECO:0000313" key="12">
    <source>
        <dbReference type="Proteomes" id="UP000677054"/>
    </source>
</evidence>
<dbReference type="GO" id="GO:0007601">
    <property type="term" value="P:visual perception"/>
    <property type="evidence" value="ECO:0007669"/>
    <property type="project" value="UniProtKB-KW"/>
</dbReference>
<dbReference type="InterPro" id="IPR017452">
    <property type="entry name" value="GPCR_Rhodpsn_7TM"/>
</dbReference>
<evidence type="ECO:0000256" key="7">
    <source>
        <dbReference type="ARBA" id="ARBA00023224"/>
    </source>
</evidence>
<comment type="subcellular location">
    <subcellularLocation>
        <location evidence="1">Membrane</location>
        <topology evidence="1">Multi-pass membrane protein</topology>
    </subcellularLocation>
</comment>
<evidence type="ECO:0000256" key="5">
    <source>
        <dbReference type="ARBA" id="ARBA00023136"/>
    </source>
</evidence>
<dbReference type="AlphaFoldDB" id="A0A7R8X7T5"/>
<keyword evidence="8" id="KW-0844">Vision</keyword>
<reference evidence="11" key="1">
    <citation type="submission" date="2020-11" db="EMBL/GenBank/DDBJ databases">
        <authorList>
            <person name="Tran Van P."/>
        </authorList>
    </citation>
    <scope>NUCLEOTIDE SEQUENCE</scope>
</reference>
<proteinExistence type="predicted"/>
<keyword evidence="3 9" id="KW-1133">Transmembrane helix</keyword>